<comment type="subunit">
    <text evidence="3">Monomer.</text>
</comment>
<evidence type="ECO:0008006" key="10">
    <source>
        <dbReference type="Google" id="ProtNLM"/>
    </source>
</evidence>
<keyword evidence="6" id="KW-0269">Exonuclease</keyword>
<evidence type="ECO:0000313" key="9">
    <source>
        <dbReference type="Proteomes" id="UP001446871"/>
    </source>
</evidence>
<feature type="region of interest" description="Disordered" evidence="7">
    <location>
        <begin position="125"/>
        <end position="147"/>
    </location>
</feature>
<keyword evidence="4" id="KW-0411">Iron-sulfur</keyword>
<feature type="compositionally biased region" description="Polar residues" evidence="7">
    <location>
        <begin position="402"/>
        <end position="412"/>
    </location>
</feature>
<dbReference type="InterPro" id="IPR019190">
    <property type="entry name" value="EXOV"/>
</dbReference>
<keyword evidence="6" id="KW-0378">Hydrolase</keyword>
<name>A0ABR1UMC6_9PEZI</name>
<dbReference type="PANTHER" id="PTHR14464:SF4">
    <property type="entry name" value="EXONUCLEASE V"/>
    <property type="match status" value="1"/>
</dbReference>
<evidence type="ECO:0000256" key="2">
    <source>
        <dbReference type="ARBA" id="ARBA00009797"/>
    </source>
</evidence>
<feature type="compositionally biased region" description="Polar residues" evidence="7">
    <location>
        <begin position="125"/>
        <end position="135"/>
    </location>
</feature>
<reference evidence="8 9" key="1">
    <citation type="submission" date="2023-01" db="EMBL/GenBank/DDBJ databases">
        <title>Analysis of 21 Apiospora genomes using comparative genomics revels a genus with tremendous synthesis potential of carbohydrate active enzymes and secondary metabolites.</title>
        <authorList>
            <person name="Sorensen T."/>
        </authorList>
    </citation>
    <scope>NUCLEOTIDE SEQUENCE [LARGE SCALE GENOMIC DNA]</scope>
    <source>
        <strain evidence="8 9">CBS 83171</strain>
    </source>
</reference>
<keyword evidence="9" id="KW-1185">Reference proteome</keyword>
<keyword evidence="4" id="KW-0479">Metal-binding</keyword>
<evidence type="ECO:0000256" key="7">
    <source>
        <dbReference type="SAM" id="MobiDB-lite"/>
    </source>
</evidence>
<evidence type="ECO:0000256" key="5">
    <source>
        <dbReference type="ARBA" id="ARBA00022722"/>
    </source>
</evidence>
<accession>A0ABR1UMC6</accession>
<organism evidence="8 9">
    <name type="scientific">Apiospora saccharicola</name>
    <dbReference type="NCBI Taxonomy" id="335842"/>
    <lineage>
        <taxon>Eukaryota</taxon>
        <taxon>Fungi</taxon>
        <taxon>Dikarya</taxon>
        <taxon>Ascomycota</taxon>
        <taxon>Pezizomycotina</taxon>
        <taxon>Sordariomycetes</taxon>
        <taxon>Xylariomycetidae</taxon>
        <taxon>Amphisphaeriales</taxon>
        <taxon>Apiosporaceae</taxon>
        <taxon>Apiospora</taxon>
    </lineage>
</organism>
<gene>
    <name evidence="8" type="ORF">PG996_009986</name>
</gene>
<comment type="caution">
    <text evidence="8">The sequence shown here is derived from an EMBL/GenBank/DDBJ whole genome shotgun (WGS) entry which is preliminary data.</text>
</comment>
<keyword evidence="4" id="KW-0408">Iron</keyword>
<evidence type="ECO:0000313" key="8">
    <source>
        <dbReference type="EMBL" id="KAK8060056.1"/>
    </source>
</evidence>
<evidence type="ECO:0000256" key="3">
    <source>
        <dbReference type="ARBA" id="ARBA00011245"/>
    </source>
</evidence>
<dbReference type="PANTHER" id="PTHR14464">
    <property type="entry name" value="EXONUCLEASE V"/>
    <property type="match status" value="1"/>
</dbReference>
<dbReference type="Pfam" id="PF09810">
    <property type="entry name" value="Exo5"/>
    <property type="match status" value="1"/>
</dbReference>
<evidence type="ECO:0000256" key="1">
    <source>
        <dbReference type="ARBA" id="ARBA00001966"/>
    </source>
</evidence>
<protein>
    <recommendedName>
        <fullName evidence="10">Exonuclease V</fullName>
    </recommendedName>
</protein>
<evidence type="ECO:0000256" key="4">
    <source>
        <dbReference type="ARBA" id="ARBA00022485"/>
    </source>
</evidence>
<comment type="similarity">
    <text evidence="2">Belongs to the EXO5 family.</text>
</comment>
<keyword evidence="4" id="KW-0004">4Fe-4S</keyword>
<dbReference type="Proteomes" id="UP001446871">
    <property type="component" value="Unassembled WGS sequence"/>
</dbReference>
<comment type="cofactor">
    <cofactor evidence="1">
        <name>[4Fe-4S] cluster</name>
        <dbReference type="ChEBI" id="CHEBI:49883"/>
    </cofactor>
</comment>
<feature type="compositionally biased region" description="Low complexity" evidence="7">
    <location>
        <begin position="380"/>
        <end position="394"/>
    </location>
</feature>
<proteinExistence type="inferred from homology"/>
<feature type="region of interest" description="Disordered" evidence="7">
    <location>
        <begin position="378"/>
        <end position="412"/>
    </location>
</feature>
<dbReference type="EMBL" id="JAQQWM010000006">
    <property type="protein sequence ID" value="KAK8060056.1"/>
    <property type="molecule type" value="Genomic_DNA"/>
</dbReference>
<keyword evidence="5" id="KW-0540">Nuclease</keyword>
<evidence type="ECO:0000256" key="6">
    <source>
        <dbReference type="ARBA" id="ARBA00022839"/>
    </source>
</evidence>
<sequence>MSANIPASDSDYGSDFSLEEENLVIELLDGIKPIAIETQPASKVNQQPTVGIATPLLPEKRSYDDAYLRDASDRRAASMGQARTPASMRANISRAALHESWQMASMPLDGIDYPDLSRALSDLQPRNTAATSANESADDNLRKTQSPVERFRSFPRRPLTVTDLSSGAWCELQYWYTLTTLPGGKKTRTAAMRGGTKVHQTLEDQVHTTVQVQITSKEEAFALRLWNIIQGLRTLRDTGFTRELEVWGNVKGHFVNGVIDEISFTNPNAEFGQDLGSQDQKAQQSSIKTYFESNQRQVYLTDVKTRGSATLPSGAAVRPAKVQLFLYHRLLSDMAAAKLDFAAVFKRYGLRADVRFSDAFMAEIGSLHDEVFYDADSDMDSSASQSNPSGSASAEQGRYPDSSPNLEPTMTSSPDLIRYRTLRQIVPLLQSELQTTFPQGSKSMGDVLSVQYRHRSDGHIIGNQVFPVDSDALNKYLTYNLAWWQGQREPDGVAIEEAYKCRTCEFAESCQWRKDKEAEFLSSRSSK</sequence>